<keyword evidence="1" id="KW-0812">Transmembrane</keyword>
<evidence type="ECO:0000313" key="3">
    <source>
        <dbReference type="Proteomes" id="UP000007431"/>
    </source>
</evidence>
<dbReference type="InParanoid" id="D8QAI5"/>
<keyword evidence="1" id="KW-1133">Transmembrane helix</keyword>
<dbReference type="AlphaFoldDB" id="D8QAI5"/>
<evidence type="ECO:0000313" key="2">
    <source>
        <dbReference type="EMBL" id="EFI95412.1"/>
    </source>
</evidence>
<dbReference type="Proteomes" id="UP000007431">
    <property type="component" value="Unassembled WGS sequence"/>
</dbReference>
<keyword evidence="1" id="KW-0472">Membrane</keyword>
<dbReference type="EMBL" id="GL377308">
    <property type="protein sequence ID" value="EFI95412.1"/>
    <property type="molecule type" value="Genomic_DNA"/>
</dbReference>
<dbReference type="HOGENOM" id="CLU_1475949_0_0_1"/>
<evidence type="ECO:0000256" key="1">
    <source>
        <dbReference type="SAM" id="Phobius"/>
    </source>
</evidence>
<reference evidence="2 3" key="1">
    <citation type="journal article" date="2010" name="Nat. Biotechnol.">
        <title>Genome sequence of the model mushroom Schizophyllum commune.</title>
        <authorList>
            <person name="Ohm R.A."/>
            <person name="de Jong J.F."/>
            <person name="Lugones L.G."/>
            <person name="Aerts A."/>
            <person name="Kothe E."/>
            <person name="Stajich J.E."/>
            <person name="de Vries R.P."/>
            <person name="Record E."/>
            <person name="Levasseur A."/>
            <person name="Baker S.E."/>
            <person name="Bartholomew K.A."/>
            <person name="Coutinho P.M."/>
            <person name="Erdmann S."/>
            <person name="Fowler T.J."/>
            <person name="Gathman A.C."/>
            <person name="Lombard V."/>
            <person name="Henrissat B."/>
            <person name="Knabe N."/>
            <person name="Kuees U."/>
            <person name="Lilly W.W."/>
            <person name="Lindquist E."/>
            <person name="Lucas S."/>
            <person name="Magnuson J.K."/>
            <person name="Piumi F."/>
            <person name="Raudaskoski M."/>
            <person name="Salamov A."/>
            <person name="Schmutz J."/>
            <person name="Schwarze F.W.M.R."/>
            <person name="vanKuyk P.A."/>
            <person name="Horton J.S."/>
            <person name="Grigoriev I.V."/>
            <person name="Woesten H.A.B."/>
        </authorList>
    </citation>
    <scope>NUCLEOTIDE SEQUENCE [LARGE SCALE GENOMIC DNA]</scope>
    <source>
        <strain evidence="3">H4-8 / FGSC 9210</strain>
    </source>
</reference>
<protein>
    <submittedName>
        <fullName evidence="2">Expressed protein</fullName>
    </submittedName>
</protein>
<proteinExistence type="predicted"/>
<dbReference type="VEuPathDB" id="FungiDB:SCHCODRAFT_02690020"/>
<sequence length="183" mass="19067">MAPTAFDALMNIASSSNIQNSVGGPHDALLADGRLNPAAIPDAATLASIDAAQRSGVLTTIGVAAIILTVFLLYGLGVMYARIYQQRRAWHEILSTPYPAIRKDLNRVSTPLPTLSPVSLAQPAAGMPSYAGYAVARDDRIAMVYAGNESVISEASGNTPPGLSVLNARSETTLVDLSSGRTA</sequence>
<gene>
    <name evidence="2" type="ORF">SCHCODRAFT_82811</name>
</gene>
<keyword evidence="3" id="KW-1185">Reference proteome</keyword>
<feature type="transmembrane region" description="Helical" evidence="1">
    <location>
        <begin position="57"/>
        <end position="81"/>
    </location>
</feature>
<name>D8QAI5_SCHCM</name>
<organism evidence="3">
    <name type="scientific">Schizophyllum commune (strain H4-8 / FGSC 9210)</name>
    <name type="common">Split gill fungus</name>
    <dbReference type="NCBI Taxonomy" id="578458"/>
    <lineage>
        <taxon>Eukaryota</taxon>
        <taxon>Fungi</taxon>
        <taxon>Dikarya</taxon>
        <taxon>Basidiomycota</taxon>
        <taxon>Agaricomycotina</taxon>
        <taxon>Agaricomycetes</taxon>
        <taxon>Agaricomycetidae</taxon>
        <taxon>Agaricales</taxon>
        <taxon>Schizophyllaceae</taxon>
        <taxon>Schizophyllum</taxon>
    </lineage>
</organism>
<accession>D8QAI5</accession>